<dbReference type="GO" id="GO:0020037">
    <property type="term" value="F:heme binding"/>
    <property type="evidence" value="ECO:0007669"/>
    <property type="project" value="InterPro"/>
</dbReference>
<accession>A0A1E3WSF8</accession>
<feature type="chain" id="PRO_5009139618" description="Cytochrome c domain-containing protein" evidence="5">
    <location>
        <begin position="24"/>
        <end position="110"/>
    </location>
</feature>
<dbReference type="EMBL" id="MDCJ01000002">
    <property type="protein sequence ID" value="ODS12703.1"/>
    <property type="molecule type" value="Genomic_DNA"/>
</dbReference>
<keyword evidence="1 4" id="KW-0349">Heme</keyword>
<evidence type="ECO:0000256" key="5">
    <source>
        <dbReference type="SAM" id="SignalP"/>
    </source>
</evidence>
<evidence type="ECO:0000313" key="7">
    <source>
        <dbReference type="EMBL" id="ODS12703.1"/>
    </source>
</evidence>
<dbReference type="SUPFAM" id="SSF46626">
    <property type="entry name" value="Cytochrome c"/>
    <property type="match status" value="1"/>
</dbReference>
<dbReference type="PROSITE" id="PS51007">
    <property type="entry name" value="CYTC"/>
    <property type="match status" value="1"/>
</dbReference>
<dbReference type="Pfam" id="PF13442">
    <property type="entry name" value="Cytochrome_CBB3"/>
    <property type="match status" value="1"/>
</dbReference>
<evidence type="ECO:0000256" key="2">
    <source>
        <dbReference type="ARBA" id="ARBA00022723"/>
    </source>
</evidence>
<dbReference type="InterPro" id="IPR036909">
    <property type="entry name" value="Cyt_c-like_dom_sf"/>
</dbReference>
<evidence type="ECO:0000313" key="8">
    <source>
        <dbReference type="Proteomes" id="UP000095131"/>
    </source>
</evidence>
<keyword evidence="5" id="KW-0732">Signal</keyword>
<keyword evidence="2 4" id="KW-0479">Metal-binding</keyword>
<feature type="signal peptide" evidence="5">
    <location>
        <begin position="1"/>
        <end position="23"/>
    </location>
</feature>
<dbReference type="RefSeq" id="WP_069447251.1">
    <property type="nucleotide sequence ID" value="NZ_JAPQMS010000025.1"/>
</dbReference>
<proteinExistence type="predicted"/>
<evidence type="ECO:0000256" key="4">
    <source>
        <dbReference type="PROSITE-ProRule" id="PRU00433"/>
    </source>
</evidence>
<gene>
    <name evidence="7" type="ORF">VSF3289_03047</name>
</gene>
<dbReference type="Gene3D" id="1.10.760.10">
    <property type="entry name" value="Cytochrome c-like domain"/>
    <property type="match status" value="1"/>
</dbReference>
<dbReference type="InterPro" id="IPR009056">
    <property type="entry name" value="Cyt_c-like_dom"/>
</dbReference>
<reference evidence="7 8" key="1">
    <citation type="submission" date="2016-08" db="EMBL/GenBank/DDBJ databases">
        <title>Genome sequencing of Vibrio scophthalmi strain FP3289, an isolated from Paralichthys olivaceus.</title>
        <authorList>
            <person name="Han H.-J."/>
        </authorList>
    </citation>
    <scope>NUCLEOTIDE SEQUENCE [LARGE SCALE GENOMIC DNA]</scope>
    <source>
        <strain evidence="7 8">FP3289</strain>
    </source>
</reference>
<dbReference type="GO" id="GO:0009055">
    <property type="term" value="F:electron transfer activity"/>
    <property type="evidence" value="ECO:0007669"/>
    <property type="project" value="InterPro"/>
</dbReference>
<evidence type="ECO:0000256" key="3">
    <source>
        <dbReference type="ARBA" id="ARBA00023004"/>
    </source>
</evidence>
<organism evidence="7 8">
    <name type="scientific">Vibrio scophthalmi</name>
    <dbReference type="NCBI Taxonomy" id="45658"/>
    <lineage>
        <taxon>Bacteria</taxon>
        <taxon>Pseudomonadati</taxon>
        <taxon>Pseudomonadota</taxon>
        <taxon>Gammaproteobacteria</taxon>
        <taxon>Vibrionales</taxon>
        <taxon>Vibrionaceae</taxon>
        <taxon>Vibrio</taxon>
    </lineage>
</organism>
<protein>
    <recommendedName>
        <fullName evidence="6">Cytochrome c domain-containing protein</fullName>
    </recommendedName>
</protein>
<feature type="domain" description="Cytochrome c" evidence="6">
    <location>
        <begin position="23"/>
        <end position="109"/>
    </location>
</feature>
<comment type="caution">
    <text evidence="7">The sequence shown here is derived from an EMBL/GenBank/DDBJ whole genome shotgun (WGS) entry which is preliminary data.</text>
</comment>
<name>A0A1E3WSF8_9VIBR</name>
<evidence type="ECO:0000256" key="1">
    <source>
        <dbReference type="ARBA" id="ARBA00022617"/>
    </source>
</evidence>
<dbReference type="Proteomes" id="UP000095131">
    <property type="component" value="Unassembled WGS sequence"/>
</dbReference>
<dbReference type="PATRIC" id="fig|45658.8.peg.3009"/>
<dbReference type="GO" id="GO:0046872">
    <property type="term" value="F:metal ion binding"/>
    <property type="evidence" value="ECO:0007669"/>
    <property type="project" value="UniProtKB-KW"/>
</dbReference>
<dbReference type="OrthoDB" id="9811281at2"/>
<dbReference type="AlphaFoldDB" id="A0A1E3WSF8"/>
<keyword evidence="3 4" id="KW-0408">Iron</keyword>
<evidence type="ECO:0000259" key="6">
    <source>
        <dbReference type="PROSITE" id="PS51007"/>
    </source>
</evidence>
<sequence>MKPLLVLSLTALSIICLSNSAKAEQLRGQQFYQSLCTSCHGPKGHGDGIVGKALPEQPGNIYQGLNSWFESEAELIDTVLNGNEGMPAWGSVLSEQEVKLIFTYIEQVNE</sequence>